<gene>
    <name evidence="3" type="ORF">AVEN_61187_1</name>
</gene>
<keyword evidence="2" id="KW-1133">Transmembrane helix</keyword>
<evidence type="ECO:0000313" key="3">
    <source>
        <dbReference type="EMBL" id="GBN68734.1"/>
    </source>
</evidence>
<evidence type="ECO:0000313" key="4">
    <source>
        <dbReference type="Proteomes" id="UP000499080"/>
    </source>
</evidence>
<dbReference type="EMBL" id="BGPR01015307">
    <property type="protein sequence ID" value="GBN68734.1"/>
    <property type="molecule type" value="Genomic_DNA"/>
</dbReference>
<dbReference type="AlphaFoldDB" id="A0A4Y2QZ74"/>
<name>A0A4Y2QZ74_ARAVE</name>
<protein>
    <recommendedName>
        <fullName evidence="5">Histone-lysine N-methyltransferase SETMAR</fullName>
    </recommendedName>
</protein>
<evidence type="ECO:0000256" key="2">
    <source>
        <dbReference type="SAM" id="Phobius"/>
    </source>
</evidence>
<reference evidence="3 4" key="1">
    <citation type="journal article" date="2019" name="Sci. Rep.">
        <title>Orb-weaving spider Araneus ventricosus genome elucidates the spidroin gene catalogue.</title>
        <authorList>
            <person name="Kono N."/>
            <person name="Nakamura H."/>
            <person name="Ohtoshi R."/>
            <person name="Moran D.A.P."/>
            <person name="Shinohara A."/>
            <person name="Yoshida Y."/>
            <person name="Fujiwara M."/>
            <person name="Mori M."/>
            <person name="Tomita M."/>
            <person name="Arakawa K."/>
        </authorList>
    </citation>
    <scope>NUCLEOTIDE SEQUENCE [LARGE SCALE GENOMIC DNA]</scope>
</reference>
<feature type="region of interest" description="Disordered" evidence="1">
    <location>
        <begin position="159"/>
        <end position="180"/>
    </location>
</feature>
<accession>A0A4Y2QZ74</accession>
<comment type="caution">
    <text evidence="3">The sequence shown here is derived from an EMBL/GenBank/DDBJ whole genome shotgun (WGS) entry which is preliminary data.</text>
</comment>
<keyword evidence="2" id="KW-0812">Transmembrane</keyword>
<sequence>MEIAGRNTCTINANRYWETLRKLRRAIQNRRRGMLYGGIVLLHDNARPHTAAATQELLDQFGLFLKMDACPRNSLSSSAWQATGPGIAKNLRDALELASDSSVICDQQAPKKLTTEAVYMTFVLLAFVVFALIGSSIDAYENFRKAPAKKKLSDVPKKRPLIGVPSSKDEKLLAETSGMT</sequence>
<keyword evidence="2" id="KW-0472">Membrane</keyword>
<feature type="transmembrane region" description="Helical" evidence="2">
    <location>
        <begin position="117"/>
        <end position="140"/>
    </location>
</feature>
<dbReference type="GO" id="GO:0003676">
    <property type="term" value="F:nucleic acid binding"/>
    <property type="evidence" value="ECO:0007669"/>
    <property type="project" value="InterPro"/>
</dbReference>
<organism evidence="3 4">
    <name type="scientific">Araneus ventricosus</name>
    <name type="common">Orbweaver spider</name>
    <name type="synonym">Epeira ventricosa</name>
    <dbReference type="NCBI Taxonomy" id="182803"/>
    <lineage>
        <taxon>Eukaryota</taxon>
        <taxon>Metazoa</taxon>
        <taxon>Ecdysozoa</taxon>
        <taxon>Arthropoda</taxon>
        <taxon>Chelicerata</taxon>
        <taxon>Arachnida</taxon>
        <taxon>Araneae</taxon>
        <taxon>Araneomorphae</taxon>
        <taxon>Entelegynae</taxon>
        <taxon>Araneoidea</taxon>
        <taxon>Araneidae</taxon>
        <taxon>Araneus</taxon>
    </lineage>
</organism>
<evidence type="ECO:0000256" key="1">
    <source>
        <dbReference type="SAM" id="MobiDB-lite"/>
    </source>
</evidence>
<proteinExistence type="predicted"/>
<dbReference type="Proteomes" id="UP000499080">
    <property type="component" value="Unassembled WGS sequence"/>
</dbReference>
<evidence type="ECO:0008006" key="5">
    <source>
        <dbReference type="Google" id="ProtNLM"/>
    </source>
</evidence>
<dbReference type="OrthoDB" id="6432284at2759"/>
<dbReference type="InterPro" id="IPR036397">
    <property type="entry name" value="RNaseH_sf"/>
</dbReference>
<keyword evidence="4" id="KW-1185">Reference proteome</keyword>
<dbReference type="Gene3D" id="3.30.420.10">
    <property type="entry name" value="Ribonuclease H-like superfamily/Ribonuclease H"/>
    <property type="match status" value="1"/>
</dbReference>